<organism evidence="1 2">
    <name type="scientific">Eubacterium oxidoreducens</name>
    <dbReference type="NCBI Taxonomy" id="1732"/>
    <lineage>
        <taxon>Bacteria</taxon>
        <taxon>Bacillati</taxon>
        <taxon>Bacillota</taxon>
        <taxon>Clostridia</taxon>
        <taxon>Eubacteriales</taxon>
        <taxon>Eubacteriaceae</taxon>
        <taxon>Eubacterium</taxon>
    </lineage>
</organism>
<gene>
    <name evidence="1" type="ORF">SAMN02910417_01129</name>
</gene>
<dbReference type="Proteomes" id="UP000199228">
    <property type="component" value="Unassembled WGS sequence"/>
</dbReference>
<dbReference type="RefSeq" id="WP_090173122.1">
    <property type="nucleotide sequence ID" value="NZ_FMXR01000008.1"/>
</dbReference>
<sequence length="104" mass="12947">MEYKDNKPVRVRWERIHGWKRKRLKLAIHNRKKYIKAQYDVWNKYVGREDVLYIHSRIGGDNWHHYYKEVVGKPWFIEKVDDCFDETYCDIYAHIKQLESEDEE</sequence>
<dbReference type="STRING" id="1732.SAMN02910417_01129"/>
<name>A0A1G6B3I3_EUBOX</name>
<protein>
    <submittedName>
        <fullName evidence="1">Uncharacterized protein</fullName>
    </submittedName>
</protein>
<reference evidence="1 2" key="1">
    <citation type="submission" date="2016-10" db="EMBL/GenBank/DDBJ databases">
        <authorList>
            <person name="de Groot N.N."/>
        </authorList>
    </citation>
    <scope>NUCLEOTIDE SEQUENCE [LARGE SCALE GENOMIC DNA]</scope>
    <source>
        <strain evidence="1 2">DSM 3217</strain>
    </source>
</reference>
<keyword evidence="2" id="KW-1185">Reference proteome</keyword>
<evidence type="ECO:0000313" key="2">
    <source>
        <dbReference type="Proteomes" id="UP000199228"/>
    </source>
</evidence>
<evidence type="ECO:0000313" key="1">
    <source>
        <dbReference type="EMBL" id="SDB15238.1"/>
    </source>
</evidence>
<proteinExistence type="predicted"/>
<accession>A0A1G6B3I3</accession>
<dbReference type="EMBL" id="FMXR01000008">
    <property type="protein sequence ID" value="SDB15238.1"/>
    <property type="molecule type" value="Genomic_DNA"/>
</dbReference>
<dbReference type="AlphaFoldDB" id="A0A1G6B3I3"/>
<dbReference type="OrthoDB" id="1953204at2"/>